<dbReference type="PANTHER" id="PTHR43479">
    <property type="entry name" value="ACREF/ENVCD OPERON REPRESSOR-RELATED"/>
    <property type="match status" value="1"/>
</dbReference>
<evidence type="ECO:0000313" key="5">
    <source>
        <dbReference type="EMBL" id="MBU9713065.1"/>
    </source>
</evidence>
<dbReference type="InterPro" id="IPR050624">
    <property type="entry name" value="HTH-type_Tx_Regulator"/>
</dbReference>
<keyword evidence="1" id="KW-0678">Repressor</keyword>
<keyword evidence="6" id="KW-1185">Reference proteome</keyword>
<reference evidence="5 6" key="1">
    <citation type="submission" date="2021-06" db="EMBL/GenBank/DDBJ databases">
        <title>Bacillus sp. RD4P76, an endophyte from a halophyte.</title>
        <authorList>
            <person name="Sun J.-Q."/>
        </authorList>
    </citation>
    <scope>NUCLEOTIDE SEQUENCE [LARGE SCALE GENOMIC DNA]</scope>
    <source>
        <strain evidence="5 6">CGMCC 1.15917</strain>
    </source>
</reference>
<proteinExistence type="predicted"/>
<dbReference type="RefSeq" id="WP_217067240.1">
    <property type="nucleotide sequence ID" value="NZ_JAHQCS010000121.1"/>
</dbReference>
<organism evidence="5 6">
    <name type="scientific">Evansella tamaricis</name>
    <dbReference type="NCBI Taxonomy" id="2069301"/>
    <lineage>
        <taxon>Bacteria</taxon>
        <taxon>Bacillati</taxon>
        <taxon>Bacillota</taxon>
        <taxon>Bacilli</taxon>
        <taxon>Bacillales</taxon>
        <taxon>Bacillaceae</taxon>
        <taxon>Evansella</taxon>
    </lineage>
</organism>
<feature type="DNA-binding region" description="H-T-H motif" evidence="3">
    <location>
        <begin position="33"/>
        <end position="52"/>
    </location>
</feature>
<comment type="caution">
    <text evidence="5">The sequence shown here is derived from an EMBL/GenBank/DDBJ whole genome shotgun (WGS) entry which is preliminary data.</text>
</comment>
<dbReference type="Pfam" id="PF00440">
    <property type="entry name" value="TetR_N"/>
    <property type="match status" value="1"/>
</dbReference>
<evidence type="ECO:0000256" key="3">
    <source>
        <dbReference type="PROSITE-ProRule" id="PRU00335"/>
    </source>
</evidence>
<dbReference type="Proteomes" id="UP000784880">
    <property type="component" value="Unassembled WGS sequence"/>
</dbReference>
<evidence type="ECO:0000259" key="4">
    <source>
        <dbReference type="PROSITE" id="PS50977"/>
    </source>
</evidence>
<gene>
    <name evidence="5" type="ORF">KS419_15140</name>
</gene>
<protein>
    <submittedName>
        <fullName evidence="5">TetR/AcrR family transcriptional regulator</fullName>
    </submittedName>
</protein>
<name>A0ABS6JHB9_9BACI</name>
<dbReference type="PROSITE" id="PS50977">
    <property type="entry name" value="HTH_TETR_2"/>
    <property type="match status" value="1"/>
</dbReference>
<feature type="domain" description="HTH tetR-type" evidence="4">
    <location>
        <begin position="10"/>
        <end position="70"/>
    </location>
</feature>
<dbReference type="EMBL" id="JAHQCS010000121">
    <property type="protein sequence ID" value="MBU9713065.1"/>
    <property type="molecule type" value="Genomic_DNA"/>
</dbReference>
<evidence type="ECO:0000313" key="6">
    <source>
        <dbReference type="Proteomes" id="UP000784880"/>
    </source>
</evidence>
<evidence type="ECO:0000256" key="1">
    <source>
        <dbReference type="ARBA" id="ARBA00022491"/>
    </source>
</evidence>
<accession>A0ABS6JHB9</accession>
<keyword evidence="2 3" id="KW-0238">DNA-binding</keyword>
<dbReference type="InterPro" id="IPR001647">
    <property type="entry name" value="HTH_TetR"/>
</dbReference>
<sequence>MINKNQQKSTLTKERILNAAKKLFAEKGFSSVTIREIAKEAGCSHTAIYIYYKDKETLLEKISIPPLESLYHGTKNILEKETDPLLALKVTCSKFVEFGISNRNMYLLYSTTRGERVDLEKTRLEVNQLRNQIFNLLRLSLKQVLIEVDEQELLTISRIVFYQVHGVIMTYIESNEPVESILERIYPVVSKSVELIVRGFESFQKDGE</sequence>
<evidence type="ECO:0000256" key="2">
    <source>
        <dbReference type="ARBA" id="ARBA00023125"/>
    </source>
</evidence>
<dbReference type="PANTHER" id="PTHR43479:SF11">
    <property type="entry name" value="ACREF_ENVCD OPERON REPRESSOR-RELATED"/>
    <property type="match status" value="1"/>
</dbReference>